<geneLocation type="plasmid" evidence="16 17">
    <name>unnamed1</name>
</geneLocation>
<keyword evidence="4" id="KW-0410">Iron transport</keyword>
<reference evidence="16 17" key="1">
    <citation type="submission" date="2023-02" db="EMBL/GenBank/DDBJ databases">
        <title>Genome sequence of Novosphingobium humi KACC 19094.</title>
        <authorList>
            <person name="Kim S."/>
            <person name="Heo J."/>
            <person name="Kwon S.-W."/>
        </authorList>
    </citation>
    <scope>NUCLEOTIDE SEQUENCE [LARGE SCALE GENOMIC DNA]</scope>
    <source>
        <strain evidence="16 17">KACC 19094</strain>
        <plasmid evidence="16 17">unnamed1</plasmid>
    </source>
</reference>
<evidence type="ECO:0000259" key="15">
    <source>
        <dbReference type="Pfam" id="PF07715"/>
    </source>
</evidence>
<dbReference type="EMBL" id="CP117418">
    <property type="protein sequence ID" value="WCT79963.1"/>
    <property type="molecule type" value="Genomic_DNA"/>
</dbReference>
<evidence type="ECO:0000256" key="1">
    <source>
        <dbReference type="ARBA" id="ARBA00004571"/>
    </source>
</evidence>
<evidence type="ECO:0000259" key="14">
    <source>
        <dbReference type="Pfam" id="PF00593"/>
    </source>
</evidence>
<evidence type="ECO:0000313" key="17">
    <source>
        <dbReference type="Proteomes" id="UP001218231"/>
    </source>
</evidence>
<evidence type="ECO:0000256" key="4">
    <source>
        <dbReference type="ARBA" id="ARBA00022496"/>
    </source>
</evidence>
<dbReference type="Pfam" id="PF00593">
    <property type="entry name" value="TonB_dep_Rec_b-barrel"/>
    <property type="match status" value="1"/>
</dbReference>
<keyword evidence="9 11" id="KW-0472">Membrane</keyword>
<organism evidence="16 17">
    <name type="scientific">Novosphingobium humi</name>
    <dbReference type="NCBI Taxonomy" id="2282397"/>
    <lineage>
        <taxon>Bacteria</taxon>
        <taxon>Pseudomonadati</taxon>
        <taxon>Pseudomonadota</taxon>
        <taxon>Alphaproteobacteria</taxon>
        <taxon>Sphingomonadales</taxon>
        <taxon>Sphingomonadaceae</taxon>
        <taxon>Novosphingobium</taxon>
    </lineage>
</organism>
<evidence type="ECO:0000256" key="5">
    <source>
        <dbReference type="ARBA" id="ARBA00022692"/>
    </source>
</evidence>
<evidence type="ECO:0000256" key="8">
    <source>
        <dbReference type="ARBA" id="ARBA00023077"/>
    </source>
</evidence>
<evidence type="ECO:0000256" key="2">
    <source>
        <dbReference type="ARBA" id="ARBA00022448"/>
    </source>
</evidence>
<dbReference type="SUPFAM" id="SSF56935">
    <property type="entry name" value="Porins"/>
    <property type="match status" value="1"/>
</dbReference>
<dbReference type="Gene3D" id="2.40.170.20">
    <property type="entry name" value="TonB-dependent receptor, beta-barrel domain"/>
    <property type="match status" value="2"/>
</dbReference>
<evidence type="ECO:0000256" key="3">
    <source>
        <dbReference type="ARBA" id="ARBA00022452"/>
    </source>
</evidence>
<feature type="signal peptide" evidence="13">
    <location>
        <begin position="1"/>
        <end position="24"/>
    </location>
</feature>
<dbReference type="InterPro" id="IPR000531">
    <property type="entry name" value="Beta-barrel_TonB"/>
</dbReference>
<evidence type="ECO:0000256" key="6">
    <source>
        <dbReference type="ARBA" id="ARBA00023004"/>
    </source>
</evidence>
<evidence type="ECO:0000256" key="11">
    <source>
        <dbReference type="PROSITE-ProRule" id="PRU01360"/>
    </source>
</evidence>
<keyword evidence="2 11" id="KW-0813">Transport</keyword>
<evidence type="ECO:0000256" key="13">
    <source>
        <dbReference type="SAM" id="SignalP"/>
    </source>
</evidence>
<dbReference type="PANTHER" id="PTHR32552:SF81">
    <property type="entry name" value="TONB-DEPENDENT OUTER MEMBRANE RECEPTOR"/>
    <property type="match status" value="1"/>
</dbReference>
<keyword evidence="17" id="KW-1185">Reference proteome</keyword>
<keyword evidence="7" id="KW-0406">Ion transport</keyword>
<keyword evidence="3 11" id="KW-1134">Transmembrane beta strand</keyword>
<dbReference type="InterPro" id="IPR012910">
    <property type="entry name" value="Plug_dom"/>
</dbReference>
<keyword evidence="5 11" id="KW-0812">Transmembrane</keyword>
<comment type="similarity">
    <text evidence="11 12">Belongs to the TonB-dependent receptor family.</text>
</comment>
<dbReference type="Pfam" id="PF07715">
    <property type="entry name" value="Plug"/>
    <property type="match status" value="1"/>
</dbReference>
<dbReference type="Proteomes" id="UP001218231">
    <property type="component" value="Plasmid unnamed1"/>
</dbReference>
<evidence type="ECO:0000256" key="9">
    <source>
        <dbReference type="ARBA" id="ARBA00023136"/>
    </source>
</evidence>
<protein>
    <submittedName>
        <fullName evidence="16">TonB-dependent receptor</fullName>
    </submittedName>
</protein>
<keyword evidence="8 12" id="KW-0798">TonB box</keyword>
<feature type="domain" description="TonB-dependent receptor-like beta-barrel" evidence="14">
    <location>
        <begin position="253"/>
        <end position="784"/>
    </location>
</feature>
<keyword evidence="16" id="KW-0614">Plasmid</keyword>
<keyword evidence="10 11" id="KW-0998">Cell outer membrane</keyword>
<accession>A0ABY7U399</accession>
<gene>
    <name evidence="16" type="ORF">PQ457_18040</name>
</gene>
<dbReference type="PROSITE" id="PS52016">
    <property type="entry name" value="TONB_DEPENDENT_REC_3"/>
    <property type="match status" value="1"/>
</dbReference>
<comment type="subcellular location">
    <subcellularLocation>
        <location evidence="1 11">Cell outer membrane</location>
        <topology evidence="1 11">Multi-pass membrane protein</topology>
    </subcellularLocation>
</comment>
<sequence length="820" mass="87626">MRKICMKRMLLVGSGLGLALQGQAALAQQAATTQPDGQGELVVTARRVNERLSDVPGSVSVLSEAQLAKGGIRSTEDFVKVTPGVTIVASTTDASDVQINIRGVNGARDAEGSIALVVDGILKTNTASLNQQQGALTQVEILKGPQGAIYGRNATAGAIVIQTRKPSDTMQGGARLSYATQNTAKGEAWVSGPLMPGVGFVLSGDYMNTDGFYRNTFLGNAKLVDYQHGFNINARVIADLDDQTKLDTKVHFGRTKGASLSFNAAFALPGFAAATGIPTFNENVNTHPFKFYGNIVPQNEQKTLEMSTKLTHDFAGATLTAWVAYNDIRNWLIADGTSADFQLFTSAVNPAVSGVVSSCASTVAALAGYPMASPTYLAGTSAGSLFGPYSPTTCDGSQYQRREQRDISGEIRIASRNGGSLNWQAGLYYINIKRRAVVTSQGDKGQGAAAAAYTPPSGISPTNQLFDDSFRTNAYAGFASADYSVTKAFNAGVALRYDVEERHVTNNVPMLLDPFSGRCLNPGQGLGSTCSPITPKSRTFQQFEPKVTLRYRFGPEATVYANWGVGFKSGGFNNQGASAIVASYFGAIGSEARIEDIYKPERSSSFEAGVKGRLGPVDYTLAGYYNRVTNMQFFEFFVGGFGLLRVVENIDKVDLKGIEGNINVRLKPGWTAFASANVMDSKIKANSVRPSTVGNKSPYTADYTVNLGSQFETPIRDGLNLLLRADYRLTGPTWFHVVQAQSNPTIFGAPGNYTGTRRNAYGILDLRAGLSGKSWNLTAFGTNVLRKRYLAEVIPAVEFGGSFIAPGALSQFGLELGVKF</sequence>
<keyword evidence="16" id="KW-0675">Receptor</keyword>
<evidence type="ECO:0000256" key="10">
    <source>
        <dbReference type="ARBA" id="ARBA00023237"/>
    </source>
</evidence>
<feature type="chain" id="PRO_5047391334" evidence="13">
    <location>
        <begin position="25"/>
        <end position="820"/>
    </location>
</feature>
<evidence type="ECO:0000256" key="7">
    <source>
        <dbReference type="ARBA" id="ARBA00023065"/>
    </source>
</evidence>
<evidence type="ECO:0000313" key="16">
    <source>
        <dbReference type="EMBL" id="WCT79963.1"/>
    </source>
</evidence>
<proteinExistence type="inferred from homology"/>
<dbReference type="InterPro" id="IPR036942">
    <property type="entry name" value="Beta-barrel_TonB_sf"/>
</dbReference>
<keyword evidence="13" id="KW-0732">Signal</keyword>
<feature type="domain" description="TonB-dependent receptor plug" evidence="15">
    <location>
        <begin position="52"/>
        <end position="158"/>
    </location>
</feature>
<keyword evidence="6" id="KW-0408">Iron</keyword>
<dbReference type="RefSeq" id="WP_273620237.1">
    <property type="nucleotide sequence ID" value="NZ_CP117418.1"/>
</dbReference>
<dbReference type="InterPro" id="IPR039426">
    <property type="entry name" value="TonB-dep_rcpt-like"/>
</dbReference>
<evidence type="ECO:0000256" key="12">
    <source>
        <dbReference type="RuleBase" id="RU003357"/>
    </source>
</evidence>
<dbReference type="PANTHER" id="PTHR32552">
    <property type="entry name" value="FERRICHROME IRON RECEPTOR-RELATED"/>
    <property type="match status" value="1"/>
</dbReference>
<name>A0ABY7U399_9SPHN</name>